<dbReference type="GO" id="GO:0006355">
    <property type="term" value="P:regulation of DNA-templated transcription"/>
    <property type="evidence" value="ECO:0007669"/>
    <property type="project" value="InterPro"/>
</dbReference>
<dbReference type="SMART" id="SM00401">
    <property type="entry name" value="ZnF_GATA"/>
    <property type="match status" value="1"/>
</dbReference>
<reference evidence="4" key="2">
    <citation type="submission" date="2009-11" db="EMBL/GenBank/DDBJ databases">
        <title>The Genome Sequence of Allomyces macrogynus strain ATCC 38327.</title>
        <authorList>
            <consortium name="The Broad Institute Genome Sequencing Platform"/>
            <person name="Russ C."/>
            <person name="Cuomo C."/>
            <person name="Shea T."/>
            <person name="Young S.K."/>
            <person name="Zeng Q."/>
            <person name="Koehrsen M."/>
            <person name="Haas B."/>
            <person name="Borodovsky M."/>
            <person name="Guigo R."/>
            <person name="Alvarado L."/>
            <person name="Berlin A."/>
            <person name="Borenstein D."/>
            <person name="Chen Z."/>
            <person name="Engels R."/>
            <person name="Freedman E."/>
            <person name="Gellesch M."/>
            <person name="Goldberg J."/>
            <person name="Griggs A."/>
            <person name="Gujja S."/>
            <person name="Heiman D."/>
            <person name="Hepburn T."/>
            <person name="Howarth C."/>
            <person name="Jen D."/>
            <person name="Larson L."/>
            <person name="Lewis B."/>
            <person name="Mehta T."/>
            <person name="Park D."/>
            <person name="Pearson M."/>
            <person name="Roberts A."/>
            <person name="Saif S."/>
            <person name="Shenoy N."/>
            <person name="Sisk P."/>
            <person name="Stolte C."/>
            <person name="Sykes S."/>
            <person name="Walk T."/>
            <person name="White J."/>
            <person name="Yandava C."/>
            <person name="Burger G."/>
            <person name="Gray M.W."/>
            <person name="Holland P.W.H."/>
            <person name="King N."/>
            <person name="Lang F.B.F."/>
            <person name="Roger A.J."/>
            <person name="Ruiz-Trillo I."/>
            <person name="Lander E."/>
            <person name="Nusbaum C."/>
        </authorList>
    </citation>
    <scope>NUCLEOTIDE SEQUENCE [LARGE SCALE GENOMIC DNA]</scope>
    <source>
        <strain evidence="4">ATCC 38327</strain>
    </source>
</reference>
<evidence type="ECO:0000313" key="4">
    <source>
        <dbReference type="Proteomes" id="UP000054350"/>
    </source>
</evidence>
<feature type="region of interest" description="Disordered" evidence="1">
    <location>
        <begin position="369"/>
        <end position="391"/>
    </location>
</feature>
<dbReference type="GO" id="GO:0008270">
    <property type="term" value="F:zinc ion binding"/>
    <property type="evidence" value="ECO:0007669"/>
    <property type="project" value="InterPro"/>
</dbReference>
<name>A0A0L0S128_ALLM3</name>
<dbReference type="AlphaFoldDB" id="A0A0L0S128"/>
<dbReference type="OrthoDB" id="2162994at2759"/>
<dbReference type="Gene3D" id="3.30.50.10">
    <property type="entry name" value="Erythroid Transcription Factor GATA-1, subunit A"/>
    <property type="match status" value="1"/>
</dbReference>
<gene>
    <name evidence="3" type="ORF">AMAG_01928</name>
</gene>
<evidence type="ECO:0000256" key="1">
    <source>
        <dbReference type="SAM" id="MobiDB-lite"/>
    </source>
</evidence>
<proteinExistence type="predicted"/>
<reference evidence="3 4" key="1">
    <citation type="submission" date="2009-11" db="EMBL/GenBank/DDBJ databases">
        <title>Annotation of Allomyces macrogynus ATCC 38327.</title>
        <authorList>
            <consortium name="The Broad Institute Genome Sequencing Platform"/>
            <person name="Russ C."/>
            <person name="Cuomo C."/>
            <person name="Burger G."/>
            <person name="Gray M.W."/>
            <person name="Holland P.W.H."/>
            <person name="King N."/>
            <person name="Lang F.B.F."/>
            <person name="Roger A.J."/>
            <person name="Ruiz-Trillo I."/>
            <person name="Young S.K."/>
            <person name="Zeng Q."/>
            <person name="Gargeya S."/>
            <person name="Fitzgerald M."/>
            <person name="Haas B."/>
            <person name="Abouelleil A."/>
            <person name="Alvarado L."/>
            <person name="Arachchi H.M."/>
            <person name="Berlin A."/>
            <person name="Chapman S.B."/>
            <person name="Gearin G."/>
            <person name="Goldberg J."/>
            <person name="Griggs A."/>
            <person name="Gujja S."/>
            <person name="Hansen M."/>
            <person name="Heiman D."/>
            <person name="Howarth C."/>
            <person name="Larimer J."/>
            <person name="Lui A."/>
            <person name="MacDonald P.J.P."/>
            <person name="McCowen C."/>
            <person name="Montmayeur A."/>
            <person name="Murphy C."/>
            <person name="Neiman D."/>
            <person name="Pearson M."/>
            <person name="Priest M."/>
            <person name="Roberts A."/>
            <person name="Saif S."/>
            <person name="Shea T."/>
            <person name="Sisk P."/>
            <person name="Stolte C."/>
            <person name="Sykes S."/>
            <person name="Wortman J."/>
            <person name="Nusbaum C."/>
            <person name="Birren B."/>
        </authorList>
    </citation>
    <scope>NUCLEOTIDE SEQUENCE [LARGE SCALE GENOMIC DNA]</scope>
    <source>
        <strain evidence="3 4">ATCC 38327</strain>
    </source>
</reference>
<feature type="domain" description="GATA-type" evidence="2">
    <location>
        <begin position="527"/>
        <end position="581"/>
    </location>
</feature>
<feature type="compositionally biased region" description="Pro residues" evidence="1">
    <location>
        <begin position="1"/>
        <end position="16"/>
    </location>
</feature>
<accession>A0A0L0S128</accession>
<organism evidence="3 4">
    <name type="scientific">Allomyces macrogynus (strain ATCC 38327)</name>
    <name type="common">Allomyces javanicus var. macrogynus</name>
    <dbReference type="NCBI Taxonomy" id="578462"/>
    <lineage>
        <taxon>Eukaryota</taxon>
        <taxon>Fungi</taxon>
        <taxon>Fungi incertae sedis</taxon>
        <taxon>Blastocladiomycota</taxon>
        <taxon>Blastocladiomycetes</taxon>
        <taxon>Blastocladiales</taxon>
        <taxon>Blastocladiaceae</taxon>
        <taxon>Allomyces</taxon>
    </lineage>
</organism>
<evidence type="ECO:0000259" key="2">
    <source>
        <dbReference type="SMART" id="SM00401"/>
    </source>
</evidence>
<feature type="region of interest" description="Disordered" evidence="1">
    <location>
        <begin position="1"/>
        <end position="47"/>
    </location>
</feature>
<feature type="compositionally biased region" description="Low complexity" evidence="1">
    <location>
        <begin position="235"/>
        <end position="249"/>
    </location>
</feature>
<dbReference type="EMBL" id="GG745330">
    <property type="protein sequence ID" value="KNE56086.1"/>
    <property type="molecule type" value="Genomic_DNA"/>
</dbReference>
<feature type="compositionally biased region" description="Acidic residues" evidence="1">
    <location>
        <begin position="268"/>
        <end position="277"/>
    </location>
</feature>
<dbReference type="GO" id="GO:0043565">
    <property type="term" value="F:sequence-specific DNA binding"/>
    <property type="evidence" value="ECO:0007669"/>
    <property type="project" value="InterPro"/>
</dbReference>
<dbReference type="InterPro" id="IPR000679">
    <property type="entry name" value="Znf_GATA"/>
</dbReference>
<sequence>MAANPAPGPAPSPPPVAADARLHHTLGADAHFKRPRRKSMPTRAPSPLVLANATPGVVFQIPFAWDAAEAAAASATAPAPTTLEVPLHAHARARTEGSSPLLGAVSAGGSPGAMRSPRLRTASARVRAQGPAAEWSLRAPHRVRSASHLGLVESATAPRAVLRSSDLVDPSALGPFTGLTALLPVQLPAVVATPPPGNGIPVPRSRKTSGTRSPLVPLGGLMAARSPSPLLLHPTAAAAAASRTGSTSPRPHALPSHLMLPGVTSSADFDEDADDLTDPAARRYDANPSPPPLPVPVPVYGYDMRGPRTTAAPSRLENIYDGSDSVPPSRAPSPLLGPAGENEDDNTDTEVVENDEDAMDLDVVTVAPSPAPSTRALPAPAPAPAPVPDPPRVTLPPFSSFYFPDMDAAPVPQRPPPPPLPLPAAFMPFSATSAPLAPPPAYAAPAPASPSFAPLPPLHAMETSLTPLMRNLRRPGSPASPTMRATVPSLAVSPTVGASPGATKPARRRTTSLQASATVAGDQAPAGVRMKTCGSCKTTKSAQSTWRTGWAENVILCNQCGLRFNRNGRIHCAHCHYIPTKSEALATDAKCKECKHALPPTTATATTPAAGAVPAAAASS</sequence>
<dbReference type="CDD" id="cd00202">
    <property type="entry name" value="ZnF_GATA"/>
    <property type="match status" value="1"/>
</dbReference>
<feature type="region of interest" description="Disordered" evidence="1">
    <location>
        <begin position="235"/>
        <end position="298"/>
    </location>
</feature>
<feature type="region of interest" description="Disordered" evidence="1">
    <location>
        <begin position="318"/>
        <end position="349"/>
    </location>
</feature>
<feature type="compositionally biased region" description="Pro residues" evidence="1">
    <location>
        <begin position="379"/>
        <end position="391"/>
    </location>
</feature>
<dbReference type="Proteomes" id="UP000054350">
    <property type="component" value="Unassembled WGS sequence"/>
</dbReference>
<keyword evidence="4" id="KW-1185">Reference proteome</keyword>
<dbReference type="eggNOG" id="ENOG502RUBZ">
    <property type="taxonomic scope" value="Eukaryota"/>
</dbReference>
<dbReference type="STRING" id="578462.A0A0L0S128"/>
<dbReference type="InterPro" id="IPR013088">
    <property type="entry name" value="Znf_NHR/GATA"/>
</dbReference>
<protein>
    <recommendedName>
        <fullName evidence="2">GATA-type domain-containing protein</fullName>
    </recommendedName>
</protein>
<dbReference type="VEuPathDB" id="FungiDB:AMAG_01928"/>
<feature type="region of interest" description="Disordered" evidence="1">
    <location>
        <begin position="474"/>
        <end position="520"/>
    </location>
</feature>
<evidence type="ECO:0000313" key="3">
    <source>
        <dbReference type="EMBL" id="KNE56086.1"/>
    </source>
</evidence>
<feature type="compositionally biased region" description="Pro residues" evidence="1">
    <location>
        <begin position="288"/>
        <end position="297"/>
    </location>
</feature>